<protein>
    <submittedName>
        <fullName evidence="4">Copper amine oxidase N-terminal domain-containing protein</fullName>
    </submittedName>
</protein>
<proteinExistence type="predicted"/>
<keyword evidence="2" id="KW-0812">Transmembrane</keyword>
<feature type="region of interest" description="Disordered" evidence="1">
    <location>
        <begin position="113"/>
        <end position="147"/>
    </location>
</feature>
<gene>
    <name evidence="4" type="ORF">FE782_11425</name>
</gene>
<feature type="domain" description="Copper amine oxidase-like N-terminal" evidence="3">
    <location>
        <begin position="165"/>
        <end position="271"/>
    </location>
</feature>
<dbReference type="Gene3D" id="3.30.457.10">
    <property type="entry name" value="Copper amine oxidase-like, N-terminal domain"/>
    <property type="match status" value="1"/>
</dbReference>
<comment type="caution">
    <text evidence="4">The sequence shown here is derived from an EMBL/GenBank/DDBJ whole genome shotgun (WGS) entry which is preliminary data.</text>
</comment>
<dbReference type="Pfam" id="PF07833">
    <property type="entry name" value="Cu_amine_oxidN1"/>
    <property type="match status" value="1"/>
</dbReference>
<evidence type="ECO:0000313" key="4">
    <source>
        <dbReference type="EMBL" id="TLS51984.1"/>
    </source>
</evidence>
<dbReference type="InterPro" id="IPR036582">
    <property type="entry name" value="Mao_N_sf"/>
</dbReference>
<sequence>MGRERRSDRSGPCADLGGRPYRRRLGVDPEAGRSRQRQISLWLYGRVEDLVRILARHPSRRVIFQRGRGSGMMRKDHWRKVFFAVPALALVSSATAGATEVWTSPTYTEQWSSPTYTEQWSVEPEEKAPTPAPAKEAAPAPAAAPKSSDDSIYIRLKLDSKQAVIQNENVTLDAPPTAVNGRTMVPFRFLGEALRATVDWDAAKEQITLSLRDNTVVLKMNQSSALVNGRTVPMDAPPVISGGRTLVPLRFIAENLDLSVTHTASTNTIEIGNSPTGGGSAGNEPSAPAAHVQEPITDFEQLYGTWHLWTPGGATNLYYTDTGNYATHIYDAGAEQGTVTINADGTFAMQHALWGDAEGEWRLSFPAEINGERILAIVLQQGSGDYDWAVAPGQNGKIRLLSSWGAWADGSSSWLFESELYKK</sequence>
<dbReference type="AlphaFoldDB" id="A0A5R9GFF7"/>
<feature type="region of interest" description="Disordered" evidence="1">
    <location>
        <begin position="1"/>
        <end position="26"/>
    </location>
</feature>
<name>A0A5R9GFF7_9BACL</name>
<keyword evidence="5" id="KW-1185">Reference proteome</keyword>
<accession>A0A5R9GFF7</accession>
<dbReference type="SUPFAM" id="SSF55383">
    <property type="entry name" value="Copper amine oxidase, domain N"/>
    <property type="match status" value="1"/>
</dbReference>
<dbReference type="Proteomes" id="UP000309676">
    <property type="component" value="Unassembled WGS sequence"/>
</dbReference>
<keyword evidence="2" id="KW-1133">Transmembrane helix</keyword>
<feature type="region of interest" description="Disordered" evidence="1">
    <location>
        <begin position="267"/>
        <end position="289"/>
    </location>
</feature>
<evidence type="ECO:0000256" key="2">
    <source>
        <dbReference type="SAM" id="Phobius"/>
    </source>
</evidence>
<dbReference type="InterPro" id="IPR012854">
    <property type="entry name" value="Cu_amine_oxidase-like_N"/>
</dbReference>
<evidence type="ECO:0000256" key="1">
    <source>
        <dbReference type="SAM" id="MobiDB-lite"/>
    </source>
</evidence>
<feature type="transmembrane region" description="Helical" evidence="2">
    <location>
        <begin position="81"/>
        <end position="102"/>
    </location>
</feature>
<dbReference type="EMBL" id="VCIW01000006">
    <property type="protein sequence ID" value="TLS51984.1"/>
    <property type="molecule type" value="Genomic_DNA"/>
</dbReference>
<organism evidence="4 5">
    <name type="scientific">Paenibacillus antri</name>
    <dbReference type="NCBI Taxonomy" id="2582848"/>
    <lineage>
        <taxon>Bacteria</taxon>
        <taxon>Bacillati</taxon>
        <taxon>Bacillota</taxon>
        <taxon>Bacilli</taxon>
        <taxon>Bacillales</taxon>
        <taxon>Paenibacillaceae</taxon>
        <taxon>Paenibacillus</taxon>
    </lineage>
</organism>
<evidence type="ECO:0000313" key="5">
    <source>
        <dbReference type="Proteomes" id="UP000309676"/>
    </source>
</evidence>
<keyword evidence="2" id="KW-0472">Membrane</keyword>
<feature type="compositionally biased region" description="Low complexity" evidence="1">
    <location>
        <begin position="133"/>
        <end position="146"/>
    </location>
</feature>
<reference evidence="4 5" key="1">
    <citation type="submission" date="2019-05" db="EMBL/GenBank/DDBJ databases">
        <authorList>
            <person name="Narsing Rao M.P."/>
            <person name="Li W.J."/>
        </authorList>
    </citation>
    <scope>NUCLEOTIDE SEQUENCE [LARGE SCALE GENOMIC DNA]</scope>
    <source>
        <strain evidence="4 5">SYSU_K30003</strain>
    </source>
</reference>
<evidence type="ECO:0000259" key="3">
    <source>
        <dbReference type="Pfam" id="PF07833"/>
    </source>
</evidence>